<accession>A0A5D9CKR4</accession>
<name>A0A5D9CKR4_HALER</name>
<reference evidence="2 3" key="1">
    <citation type="submission" date="2019-08" db="EMBL/GenBank/DDBJ databases">
        <title>Draft Genome Sequence of Halomonas eurihalina Isolated from Preserved Hide-surface.</title>
        <authorList>
            <person name="Hussain S.A."/>
            <person name="Xu A."/>
            <person name="Sarker M."/>
            <person name="Sommers C."/>
        </authorList>
    </citation>
    <scope>NUCLEOTIDE SEQUENCE [LARGE SCALE GENOMIC DNA]</scope>
    <source>
        <strain evidence="2 3">MS1</strain>
    </source>
</reference>
<dbReference type="InterPro" id="IPR041135">
    <property type="entry name" value="Nmad3"/>
</dbReference>
<keyword evidence="3" id="KW-1185">Reference proteome</keyword>
<proteinExistence type="predicted"/>
<sequence length="282" mass="31231">MKLILSRKGFDSAAGGVPSPILPDGRLVVLPIPDARSTISYAAISHAGEPLGSLVSDLTRGRIAADTRAHLDPDLTRESLPRQPGWRPVFGQMGQALGHLRNQGVGPGDLFLFFGLFRRVERVAQRWRWVSDAAPCHVLWGWMQVSDVLSLGEGLPSAYSWAGYHPHCQRLGEAGNALYIARRRLQLTEGEGNLPGAGIFSHYAVERRLTAENAARVSDWELPGWWYPDDGRSPLSYHGDPKRWRRSGGKTALRAVARGQEFVLDTGQYPEALPWVRELVQN</sequence>
<dbReference type="Pfam" id="PF18754">
    <property type="entry name" value="Nmad3"/>
    <property type="match status" value="1"/>
</dbReference>
<comment type="caution">
    <text evidence="2">The sequence shown here is derived from an EMBL/GenBank/DDBJ whole genome shotgun (WGS) entry which is preliminary data.</text>
</comment>
<dbReference type="OrthoDB" id="9772090at2"/>
<feature type="domain" description="Nucleotide modification associated" evidence="1">
    <location>
        <begin position="2"/>
        <end position="265"/>
    </location>
</feature>
<evidence type="ECO:0000313" key="3">
    <source>
        <dbReference type="Proteomes" id="UP000324260"/>
    </source>
</evidence>
<evidence type="ECO:0000313" key="2">
    <source>
        <dbReference type="EMBL" id="TZG32026.1"/>
    </source>
</evidence>
<dbReference type="Proteomes" id="UP000324260">
    <property type="component" value="Unassembled WGS sequence"/>
</dbReference>
<dbReference type="AlphaFoldDB" id="A0A5D9CKR4"/>
<dbReference type="EMBL" id="VTPU01000022">
    <property type="protein sequence ID" value="TZG32026.1"/>
    <property type="molecule type" value="Genomic_DNA"/>
</dbReference>
<gene>
    <name evidence="2" type="ORF">FZZ93_16520</name>
</gene>
<organism evidence="2 3">
    <name type="scientific">Halomonas eurihalina</name>
    <dbReference type="NCBI Taxonomy" id="42566"/>
    <lineage>
        <taxon>Bacteria</taxon>
        <taxon>Pseudomonadati</taxon>
        <taxon>Pseudomonadota</taxon>
        <taxon>Gammaproteobacteria</taxon>
        <taxon>Oceanospirillales</taxon>
        <taxon>Halomonadaceae</taxon>
        <taxon>Halomonas</taxon>
    </lineage>
</organism>
<evidence type="ECO:0000259" key="1">
    <source>
        <dbReference type="Pfam" id="PF18754"/>
    </source>
</evidence>
<dbReference type="RefSeq" id="WP_149323399.1">
    <property type="nucleotide sequence ID" value="NZ_JARWAH010000006.1"/>
</dbReference>
<protein>
    <recommendedName>
        <fullName evidence="1">Nucleotide modification associated domain-containing protein</fullName>
    </recommendedName>
</protein>